<organism evidence="2">
    <name type="scientific">Spongospora subterranea</name>
    <dbReference type="NCBI Taxonomy" id="70186"/>
    <lineage>
        <taxon>Eukaryota</taxon>
        <taxon>Sar</taxon>
        <taxon>Rhizaria</taxon>
        <taxon>Endomyxa</taxon>
        <taxon>Phytomyxea</taxon>
        <taxon>Plasmodiophorida</taxon>
        <taxon>Plasmodiophoridae</taxon>
        <taxon>Spongospora</taxon>
    </lineage>
</organism>
<feature type="signal peptide" evidence="1">
    <location>
        <begin position="1"/>
        <end position="28"/>
    </location>
</feature>
<dbReference type="AlphaFoldDB" id="A0A0H5QSE0"/>
<name>A0A0H5QSE0_9EUKA</name>
<accession>A0A0H5QSE0</accession>
<evidence type="ECO:0000313" key="2">
    <source>
        <dbReference type="EMBL" id="CRZ04943.1"/>
    </source>
</evidence>
<evidence type="ECO:0000256" key="1">
    <source>
        <dbReference type="SAM" id="SignalP"/>
    </source>
</evidence>
<feature type="chain" id="PRO_5005222931" evidence="1">
    <location>
        <begin position="29"/>
        <end position="562"/>
    </location>
</feature>
<sequence length="562" mass="64000">MTRSLLKMLISCYLVCLFASFVLGFSAAQPWGFNVRDNSFDGIVQYDGFWTDHVENPVLPISPSNSPISDLPEPSAPSELYEKPAPVENINEKSQFRFDTVFKVWVPELPNPGERISHQGQAPRKFLLNLRKYCSCFMQNSVPSELMDALVSNILCCLCTNQSRNVLWNPHRLQDMLFFIFNHDDDSLQSSLQFADQLNTQTEVITSPVDPSMKFSQDVIINLSIMSTMFRMSYKAPWLHPILRLFWNASLILLESYGASGKDVINALQCHIQATLMHDKQYSKAWGLIFFDNHLFNLLYSLLRCFAGARLEYRSRACISGPNWSTIRLRSREHQGIQMIVDALKNLAERGRRSETETAQISEVNTVNDALIVALNDFFKITDPYTADVVKSIVLQPDDQTLLANYDYASPQYGPHPSPVHQLPFDPERVWPGPVPRVLGRMSAVFQLAYCSTRDRPVLSLFWNAALKVLDLYGARDEDTMNSLTRHIQKNLVCNPLDSTFVANPLRTECVLIQYLLIILKQVVDNLTRKVNNANANTGQAVSTDNRDLVWQDSLKKRKLIH</sequence>
<proteinExistence type="predicted"/>
<protein>
    <submittedName>
        <fullName evidence="2">Uncharacterized protein</fullName>
    </submittedName>
</protein>
<keyword evidence="1" id="KW-0732">Signal</keyword>
<reference evidence="2" key="1">
    <citation type="submission" date="2015-04" db="EMBL/GenBank/DDBJ databases">
        <title>The genome sequence of the plant pathogenic Rhizarian Plasmodiophora brassicae reveals insights in its biotrophic life cycle and the origin of chitin synthesis.</title>
        <authorList>
            <person name="Schwelm A."/>
            <person name="Fogelqvist J."/>
            <person name="Knaust A."/>
            <person name="Julke S."/>
            <person name="Lilja T."/>
            <person name="Dhandapani V."/>
            <person name="Bonilla-Rosso G."/>
            <person name="Karlsson M."/>
            <person name="Shevchenko A."/>
            <person name="Choi S.R."/>
            <person name="Kim H.G."/>
            <person name="Park J.Y."/>
            <person name="Lim Y.P."/>
            <person name="Ludwig-Muller J."/>
            <person name="Dixelius C."/>
        </authorList>
    </citation>
    <scope>NUCLEOTIDE SEQUENCE</scope>
    <source>
        <tissue evidence="2">Potato root galls</tissue>
    </source>
</reference>
<dbReference type="EMBL" id="HACM01004501">
    <property type="protein sequence ID" value="CRZ04943.1"/>
    <property type="molecule type" value="Transcribed_RNA"/>
</dbReference>